<reference evidence="3" key="1">
    <citation type="submission" date="2022-08" db="UniProtKB">
        <authorList>
            <consortium name="EnsemblMetazoa"/>
        </authorList>
    </citation>
    <scope>IDENTIFICATION</scope>
    <source>
        <strain evidence="3">05x7-T-G4-1.051#20</strain>
    </source>
</reference>
<feature type="transmembrane region" description="Helical" evidence="2">
    <location>
        <begin position="428"/>
        <end position="446"/>
    </location>
</feature>
<evidence type="ECO:0000256" key="2">
    <source>
        <dbReference type="SAM" id="Phobius"/>
    </source>
</evidence>
<keyword evidence="2" id="KW-1133">Transmembrane helix</keyword>
<keyword evidence="4" id="KW-1185">Reference proteome</keyword>
<dbReference type="OrthoDB" id="10573178at2759"/>
<feature type="compositionally biased region" description="Polar residues" evidence="1">
    <location>
        <begin position="1"/>
        <end position="11"/>
    </location>
</feature>
<evidence type="ECO:0000256" key="1">
    <source>
        <dbReference type="SAM" id="MobiDB-lite"/>
    </source>
</evidence>
<feature type="compositionally biased region" description="Polar residues" evidence="1">
    <location>
        <begin position="53"/>
        <end position="63"/>
    </location>
</feature>
<feature type="compositionally biased region" description="Polar residues" evidence="1">
    <location>
        <begin position="82"/>
        <end position="91"/>
    </location>
</feature>
<feature type="transmembrane region" description="Helical" evidence="2">
    <location>
        <begin position="458"/>
        <end position="478"/>
    </location>
</feature>
<feature type="transmembrane region" description="Helical" evidence="2">
    <location>
        <begin position="385"/>
        <end position="407"/>
    </location>
</feature>
<accession>A0A8W8LBJ3</accession>
<organism evidence="3 4">
    <name type="scientific">Magallana gigas</name>
    <name type="common">Pacific oyster</name>
    <name type="synonym">Crassostrea gigas</name>
    <dbReference type="NCBI Taxonomy" id="29159"/>
    <lineage>
        <taxon>Eukaryota</taxon>
        <taxon>Metazoa</taxon>
        <taxon>Spiralia</taxon>
        <taxon>Lophotrochozoa</taxon>
        <taxon>Mollusca</taxon>
        <taxon>Bivalvia</taxon>
        <taxon>Autobranchia</taxon>
        <taxon>Pteriomorphia</taxon>
        <taxon>Ostreida</taxon>
        <taxon>Ostreoidea</taxon>
        <taxon>Ostreidae</taxon>
        <taxon>Magallana</taxon>
    </lineage>
</organism>
<evidence type="ECO:0000313" key="4">
    <source>
        <dbReference type="Proteomes" id="UP000005408"/>
    </source>
</evidence>
<dbReference type="EnsemblMetazoa" id="G2739.5">
    <property type="protein sequence ID" value="G2739.5:cds"/>
    <property type="gene ID" value="G2739"/>
</dbReference>
<protein>
    <submittedName>
        <fullName evidence="3">Uncharacterized protein</fullName>
    </submittedName>
</protein>
<keyword evidence="2" id="KW-0812">Transmembrane</keyword>
<keyword evidence="2" id="KW-0472">Membrane</keyword>
<feature type="region of interest" description="Disordered" evidence="1">
    <location>
        <begin position="1"/>
        <end position="63"/>
    </location>
</feature>
<dbReference type="Proteomes" id="UP000005408">
    <property type="component" value="Unassembled WGS sequence"/>
</dbReference>
<sequence>MKTSLRRSVSCNYRYDPVAASDTDDSVIDDRQEPTPKKRPRTQRAVSDPGVNNPETNDSPPTTQMAEHNEIQLIRHDDSPQTKDNLNNGNSTDDENGRQSGLPNASVIKRNLVIAAILFIVSLVLHFYTLSIFFTKNQDSTNNTQSKTSIQDSFRGGEHGTGQVECLLTIKYTDYVKEVDDTTRNCTKMHNDAELGIGDITIVGLKRYSKKCFCTKQIPLQDKSKLKTLQCCGCNGYFPICQNGGVRHECTNIYLLEQICGVCDCSEEYTGNYCHLSKKLECVKCNGTSCDDLPPCNNSTVRPCRESFDSQMMNCTNPVNLEVKDCSPQSDTTDLKDYQPKSTKTSFMLNKTDHAQKSTDHAQKSTDHAQKSTDHTQKSCSRNAAYGYFVLDWIVFIGIIMQFTFVFNGHRCKNCIKIQQWKFVYKGYIFSVLMLIIIPPIINCVTCCSKTCDTLGKLFPFIKSLSLVLTVILLYCGIRSKGFRAR</sequence>
<name>A0A8W8LBJ3_MAGGI</name>
<feature type="region of interest" description="Disordered" evidence="1">
    <location>
        <begin position="75"/>
        <end position="100"/>
    </location>
</feature>
<proteinExistence type="predicted"/>
<dbReference type="AlphaFoldDB" id="A0A8W8LBJ3"/>
<feature type="transmembrane region" description="Helical" evidence="2">
    <location>
        <begin position="112"/>
        <end position="134"/>
    </location>
</feature>
<evidence type="ECO:0000313" key="3">
    <source>
        <dbReference type="EnsemblMetazoa" id="G2739.5:cds"/>
    </source>
</evidence>